<keyword evidence="7 9" id="KW-0811">Translocation</keyword>
<evidence type="ECO:0000259" key="10">
    <source>
        <dbReference type="Pfam" id="PF02355"/>
    </source>
</evidence>
<dbReference type="Proteomes" id="UP000002061">
    <property type="component" value="Chromosome"/>
</dbReference>
<evidence type="ECO:0000256" key="2">
    <source>
        <dbReference type="ARBA" id="ARBA00022448"/>
    </source>
</evidence>
<comment type="function">
    <text evidence="9">Involved in protein export.</text>
</comment>
<evidence type="ECO:0000256" key="6">
    <source>
        <dbReference type="ARBA" id="ARBA00022989"/>
    </source>
</evidence>
<sequence>MIIKDYRLGLAIVFILILASISLLVFKGIPKSIDITGGAEITIKVKDPNIFYSLKSYLSGLAEVKELKSSSGYYIVVRCSYDKVEIVKKKLKEFFKVESLSSLNYSEKTVGPILSSRFFEEGFKALAFAFIFMSLVVYFYFRDPYPSGAIILSALTDIILTLGAMSLFNIELSTATIAALLMIIGYSVDSDILLTTKVLRRLSVKFDESVKEAFETGITMTLTTIAAMVTLLIVVKLFIPIADILANIAEVLVIALVADIISTWILNVSLLKLYLEKIKKVI</sequence>
<dbReference type="SUPFAM" id="SSF82866">
    <property type="entry name" value="Multidrug efflux transporter AcrB transmembrane domain"/>
    <property type="match status" value="1"/>
</dbReference>
<evidence type="ECO:0000313" key="12">
    <source>
        <dbReference type="Proteomes" id="UP000002061"/>
    </source>
</evidence>
<evidence type="ECO:0000256" key="8">
    <source>
        <dbReference type="ARBA" id="ARBA00023136"/>
    </source>
</evidence>
<dbReference type="HOGENOM" id="CLU_060478_0_0_2"/>
<feature type="transmembrane region" description="Helical" evidence="9">
    <location>
        <begin position="175"/>
        <end position="196"/>
    </location>
</feature>
<name>D5VT26_METIM</name>
<dbReference type="InterPro" id="IPR048634">
    <property type="entry name" value="SecD_SecF_C"/>
</dbReference>
<dbReference type="STRING" id="573063.Metin_1071"/>
<feature type="transmembrane region" description="Helical" evidence="9">
    <location>
        <begin position="216"/>
        <end position="239"/>
    </location>
</feature>
<dbReference type="AlphaFoldDB" id="D5VT26"/>
<dbReference type="PANTHER" id="PTHR30081">
    <property type="entry name" value="PROTEIN-EXPORT MEMBRANE PROTEIN SEC"/>
    <property type="match status" value="1"/>
</dbReference>
<keyword evidence="4 9" id="KW-0812">Transmembrane</keyword>
<comment type="subunit">
    <text evidence="9">Part of the protein translocation apparatus. Forms a complex with SecD.</text>
</comment>
<dbReference type="eggNOG" id="arCOG03054">
    <property type="taxonomic scope" value="Archaea"/>
</dbReference>
<feature type="domain" description="Protein export membrane protein SecD/SecF C-terminal" evidence="10">
    <location>
        <begin position="94"/>
        <end position="276"/>
    </location>
</feature>
<gene>
    <name evidence="9" type="primary">secF</name>
    <name evidence="11" type="ordered locus">Metin_1071</name>
</gene>
<evidence type="ECO:0000256" key="1">
    <source>
        <dbReference type="ARBA" id="ARBA00004651"/>
    </source>
</evidence>
<keyword evidence="5 9" id="KW-0653">Protein transport</keyword>
<dbReference type="NCBIfam" id="NF006353">
    <property type="entry name" value="PRK08578.1-1"/>
    <property type="match status" value="1"/>
</dbReference>
<keyword evidence="2 9" id="KW-0813">Transport</keyword>
<evidence type="ECO:0000256" key="5">
    <source>
        <dbReference type="ARBA" id="ARBA00022927"/>
    </source>
</evidence>
<evidence type="ECO:0000256" key="7">
    <source>
        <dbReference type="ARBA" id="ARBA00023010"/>
    </source>
</evidence>
<dbReference type="GO" id="GO:0065002">
    <property type="term" value="P:intracellular protein transmembrane transport"/>
    <property type="evidence" value="ECO:0007669"/>
    <property type="project" value="UniProtKB-UniRule"/>
</dbReference>
<proteinExistence type="inferred from homology"/>
<keyword evidence="12" id="KW-1185">Reference proteome</keyword>
<comment type="subcellular location">
    <subcellularLocation>
        <location evidence="1 9">Cell membrane</location>
        <topology evidence="1 9">Multi-pass membrane protein</topology>
    </subcellularLocation>
</comment>
<dbReference type="Gene3D" id="1.20.1640.10">
    <property type="entry name" value="Multidrug efflux transporter AcrB transmembrane domain"/>
    <property type="match status" value="1"/>
</dbReference>
<comment type="similarity">
    <text evidence="9">Belongs to the SecD/SecF family. SecF subfamily.</text>
</comment>
<reference evidence="11" key="1">
    <citation type="submission" date="2010-04" db="EMBL/GenBank/DDBJ databases">
        <title>Complete sequence of Methanocaldococcus infernus ME.</title>
        <authorList>
            <consortium name="US DOE Joint Genome Institute"/>
            <person name="Lucas S."/>
            <person name="Copeland A."/>
            <person name="Lapidus A."/>
            <person name="Cheng J.-F."/>
            <person name="Bruce D."/>
            <person name="Goodwin L."/>
            <person name="Pitluck S."/>
            <person name="Munk A.C."/>
            <person name="Detter J.C."/>
            <person name="Han C."/>
            <person name="Tapia R."/>
            <person name="Land M."/>
            <person name="Hauser L."/>
            <person name="Kyrpides N."/>
            <person name="Mikhailova N."/>
            <person name="Sieprawska-Lupa M."/>
            <person name="Whitman W.B."/>
            <person name="Woyke T."/>
        </authorList>
    </citation>
    <scope>NUCLEOTIDE SEQUENCE [LARGE SCALE GENOMIC DNA]</scope>
    <source>
        <strain evidence="11">ME</strain>
    </source>
</reference>
<feature type="transmembrane region" description="Helical" evidence="9">
    <location>
        <begin position="6"/>
        <end position="26"/>
    </location>
</feature>
<evidence type="ECO:0000256" key="9">
    <source>
        <dbReference type="HAMAP-Rule" id="MF_01464"/>
    </source>
</evidence>
<keyword evidence="8 9" id="KW-0472">Membrane</keyword>
<feature type="transmembrane region" description="Helical" evidence="9">
    <location>
        <begin position="147"/>
        <end position="168"/>
    </location>
</feature>
<evidence type="ECO:0000256" key="4">
    <source>
        <dbReference type="ARBA" id="ARBA00022692"/>
    </source>
</evidence>
<feature type="transmembrane region" description="Helical" evidence="9">
    <location>
        <begin position="251"/>
        <end position="275"/>
    </location>
</feature>
<evidence type="ECO:0000256" key="3">
    <source>
        <dbReference type="ARBA" id="ARBA00022475"/>
    </source>
</evidence>
<keyword evidence="6 9" id="KW-1133">Transmembrane helix</keyword>
<organism evidence="11 12">
    <name type="scientific">Methanocaldococcus infernus (strain DSM 11812 / JCM 15783 / ME)</name>
    <dbReference type="NCBI Taxonomy" id="573063"/>
    <lineage>
        <taxon>Archaea</taxon>
        <taxon>Methanobacteriati</taxon>
        <taxon>Methanobacteriota</taxon>
        <taxon>Methanomada group</taxon>
        <taxon>Methanococci</taxon>
        <taxon>Methanococcales</taxon>
        <taxon>Methanocaldococcaceae</taxon>
        <taxon>Methanocaldococcus</taxon>
    </lineage>
</organism>
<dbReference type="GO" id="GO:0005886">
    <property type="term" value="C:plasma membrane"/>
    <property type="evidence" value="ECO:0007669"/>
    <property type="project" value="UniProtKB-SubCell"/>
</dbReference>
<keyword evidence="3 9" id="KW-1003">Cell membrane</keyword>
<dbReference type="NCBIfam" id="NF006357">
    <property type="entry name" value="PRK08578.2-1"/>
    <property type="match status" value="1"/>
</dbReference>
<dbReference type="PANTHER" id="PTHR30081:SF8">
    <property type="entry name" value="PROTEIN TRANSLOCASE SUBUNIT SECF"/>
    <property type="match status" value="1"/>
</dbReference>
<dbReference type="Pfam" id="PF02355">
    <property type="entry name" value="SecD_SecF_C"/>
    <property type="match status" value="1"/>
</dbReference>
<evidence type="ECO:0000313" key="11">
    <source>
        <dbReference type="EMBL" id="ADG13729.1"/>
    </source>
</evidence>
<dbReference type="EMBL" id="CP002009">
    <property type="protein sequence ID" value="ADG13729.1"/>
    <property type="molecule type" value="Genomic_DNA"/>
</dbReference>
<dbReference type="HAMAP" id="MF_01464_A">
    <property type="entry name" value="SecF_A"/>
    <property type="match status" value="1"/>
</dbReference>
<dbReference type="GO" id="GO:0006605">
    <property type="term" value="P:protein targeting"/>
    <property type="evidence" value="ECO:0007669"/>
    <property type="project" value="UniProtKB-UniRule"/>
</dbReference>
<dbReference type="KEGG" id="mif:Metin_1071"/>
<accession>D5VT26</accession>
<protein>
    <recommendedName>
        <fullName evidence="9">Protein-export membrane protein SecF</fullName>
    </recommendedName>
</protein>
<dbReference type="InterPro" id="IPR024921">
    <property type="entry name" value="SecF_arc"/>
</dbReference>
<dbReference type="InterPro" id="IPR022813">
    <property type="entry name" value="SecD/SecF_arch_bac"/>
</dbReference>
<feature type="transmembrane region" description="Helical" evidence="9">
    <location>
        <begin position="123"/>
        <end position="141"/>
    </location>
</feature>